<evidence type="ECO:0000256" key="5">
    <source>
        <dbReference type="ARBA" id="ARBA00023002"/>
    </source>
</evidence>
<organism evidence="10 11">
    <name type="scientific">Pseudonocardia ailaonensis</name>
    <dbReference type="NCBI Taxonomy" id="367279"/>
    <lineage>
        <taxon>Bacteria</taxon>
        <taxon>Bacillati</taxon>
        <taxon>Actinomycetota</taxon>
        <taxon>Actinomycetes</taxon>
        <taxon>Pseudonocardiales</taxon>
        <taxon>Pseudonocardiaceae</taxon>
        <taxon>Pseudonocardia</taxon>
    </lineage>
</organism>
<dbReference type="InterPro" id="IPR036250">
    <property type="entry name" value="AcylCo_DH-like_C"/>
</dbReference>
<evidence type="ECO:0000259" key="8">
    <source>
        <dbReference type="Pfam" id="PF02770"/>
    </source>
</evidence>
<comment type="cofactor">
    <cofactor evidence="1 6">
        <name>FAD</name>
        <dbReference type="ChEBI" id="CHEBI:57692"/>
    </cofactor>
</comment>
<dbReference type="InterPro" id="IPR006091">
    <property type="entry name" value="Acyl-CoA_Oxase/DH_mid-dom"/>
</dbReference>
<evidence type="ECO:0000256" key="6">
    <source>
        <dbReference type="RuleBase" id="RU362125"/>
    </source>
</evidence>
<evidence type="ECO:0000256" key="1">
    <source>
        <dbReference type="ARBA" id="ARBA00001974"/>
    </source>
</evidence>
<reference evidence="10 11" key="1">
    <citation type="journal article" date="2019" name="Int. J. Syst. Evol. Microbiol.">
        <title>The Global Catalogue of Microorganisms (GCM) 10K type strain sequencing project: providing services to taxonomists for standard genome sequencing and annotation.</title>
        <authorList>
            <consortium name="The Broad Institute Genomics Platform"/>
            <consortium name="The Broad Institute Genome Sequencing Center for Infectious Disease"/>
            <person name="Wu L."/>
            <person name="Ma J."/>
        </authorList>
    </citation>
    <scope>NUCLEOTIDE SEQUENCE [LARGE SCALE GENOMIC DNA]</scope>
    <source>
        <strain evidence="10 11">JCM 16009</strain>
    </source>
</reference>
<dbReference type="RefSeq" id="WP_344411531.1">
    <property type="nucleotide sequence ID" value="NZ_BAAAQK010000001.1"/>
</dbReference>
<dbReference type="InterPro" id="IPR009075">
    <property type="entry name" value="AcylCo_DH/oxidase_C"/>
</dbReference>
<dbReference type="InterPro" id="IPR037069">
    <property type="entry name" value="AcylCoA_DH/ox_N_sf"/>
</dbReference>
<keyword evidence="4 6" id="KW-0274">FAD</keyword>
<dbReference type="PANTHER" id="PTHR43292">
    <property type="entry name" value="ACYL-COA DEHYDROGENASE"/>
    <property type="match status" value="1"/>
</dbReference>
<feature type="domain" description="Acyl-CoA oxidase/dehydrogenase middle" evidence="8">
    <location>
        <begin position="122"/>
        <end position="216"/>
    </location>
</feature>
<dbReference type="Gene3D" id="1.20.140.10">
    <property type="entry name" value="Butyryl-CoA Dehydrogenase, subunit A, domain 3"/>
    <property type="match status" value="1"/>
</dbReference>
<proteinExistence type="inferred from homology"/>
<protein>
    <submittedName>
        <fullName evidence="10">Acyl-CoA dehydrogenase family protein</fullName>
    </submittedName>
</protein>
<evidence type="ECO:0000259" key="7">
    <source>
        <dbReference type="Pfam" id="PF00441"/>
    </source>
</evidence>
<comment type="caution">
    <text evidence="10">The sequence shown here is derived from an EMBL/GenBank/DDBJ whole genome shotgun (WGS) entry which is preliminary data.</text>
</comment>
<feature type="domain" description="Acyl-CoA dehydrogenase/oxidase N-terminal" evidence="9">
    <location>
        <begin position="18"/>
        <end position="118"/>
    </location>
</feature>
<name>A0ABN2MJ14_9PSEU</name>
<dbReference type="SUPFAM" id="SSF56645">
    <property type="entry name" value="Acyl-CoA dehydrogenase NM domain-like"/>
    <property type="match status" value="1"/>
</dbReference>
<sequence>MTTTESRSEDDTAADEQAVSERITEFLADVAARPADKREIWARQFDAGLAWVDFPVGFGGMGVGRGLRALVTARLRAAGIRESSTANGIGVSLTAPLLVSHGTEEQRRRHLRPLFTGEEICCQLFSEPGAGSDLAALATTAQRTDTGYVVNGQKVWTTLAHVSTWGLLIARTNPDVPKHAGLSMFLVDMSSAGITPRPIREMTGDADFNEVFLEDVEIPAESLIGTEGGGWSAVVSALANERAVFSTPLPRGGGEIAEAVDLWKRFGAGRPELRDRYTRLWARAEALRLAEARAIASEEPGIVSPAWSYFKLLRSELSQQVYSFCLTLTGPEGLEYGSYAMRRPETSEDMAHSGDVSRSFLFARCKTIAAGTSEVQRTIVADRVLRLPREPQVDRNTPWRDLRKG</sequence>
<keyword evidence="5 6" id="KW-0560">Oxidoreductase</keyword>
<evidence type="ECO:0000256" key="2">
    <source>
        <dbReference type="ARBA" id="ARBA00009347"/>
    </source>
</evidence>
<feature type="domain" description="Acyl-CoA dehydrogenase/oxidase C-terminal" evidence="7">
    <location>
        <begin position="228"/>
        <end position="385"/>
    </location>
</feature>
<evidence type="ECO:0000256" key="4">
    <source>
        <dbReference type="ARBA" id="ARBA00022827"/>
    </source>
</evidence>
<evidence type="ECO:0000313" key="10">
    <source>
        <dbReference type="EMBL" id="GAA1827554.1"/>
    </source>
</evidence>
<dbReference type="InterPro" id="IPR009100">
    <property type="entry name" value="AcylCoA_DH/oxidase_NM_dom_sf"/>
</dbReference>
<dbReference type="PANTHER" id="PTHR43292:SF4">
    <property type="entry name" value="ACYL-COA DEHYDROGENASE FADE34"/>
    <property type="match status" value="1"/>
</dbReference>
<dbReference type="InterPro" id="IPR052161">
    <property type="entry name" value="Mycobact_Acyl-CoA_DH"/>
</dbReference>
<dbReference type="InterPro" id="IPR013786">
    <property type="entry name" value="AcylCoA_DH/ox_N"/>
</dbReference>
<dbReference type="SUPFAM" id="SSF47203">
    <property type="entry name" value="Acyl-CoA dehydrogenase C-terminal domain-like"/>
    <property type="match status" value="1"/>
</dbReference>
<dbReference type="Proteomes" id="UP001500449">
    <property type="component" value="Unassembled WGS sequence"/>
</dbReference>
<keyword evidence="3 6" id="KW-0285">Flavoprotein</keyword>
<evidence type="ECO:0000259" key="9">
    <source>
        <dbReference type="Pfam" id="PF02771"/>
    </source>
</evidence>
<dbReference type="Pfam" id="PF02771">
    <property type="entry name" value="Acyl-CoA_dh_N"/>
    <property type="match status" value="1"/>
</dbReference>
<evidence type="ECO:0000256" key="3">
    <source>
        <dbReference type="ARBA" id="ARBA00022630"/>
    </source>
</evidence>
<dbReference type="Gene3D" id="1.10.540.10">
    <property type="entry name" value="Acyl-CoA dehydrogenase/oxidase, N-terminal domain"/>
    <property type="match status" value="1"/>
</dbReference>
<dbReference type="EMBL" id="BAAAQK010000001">
    <property type="protein sequence ID" value="GAA1827554.1"/>
    <property type="molecule type" value="Genomic_DNA"/>
</dbReference>
<dbReference type="Pfam" id="PF00441">
    <property type="entry name" value="Acyl-CoA_dh_1"/>
    <property type="match status" value="1"/>
</dbReference>
<dbReference type="InterPro" id="IPR046373">
    <property type="entry name" value="Acyl-CoA_Oxase/DH_mid-dom_sf"/>
</dbReference>
<evidence type="ECO:0000313" key="11">
    <source>
        <dbReference type="Proteomes" id="UP001500449"/>
    </source>
</evidence>
<dbReference type="Gene3D" id="2.40.110.10">
    <property type="entry name" value="Butyryl-CoA Dehydrogenase, subunit A, domain 2"/>
    <property type="match status" value="1"/>
</dbReference>
<keyword evidence="11" id="KW-1185">Reference proteome</keyword>
<accession>A0ABN2MJ14</accession>
<gene>
    <name evidence="10" type="ORF">GCM10009836_01570</name>
</gene>
<dbReference type="Pfam" id="PF02770">
    <property type="entry name" value="Acyl-CoA_dh_M"/>
    <property type="match status" value="1"/>
</dbReference>
<comment type="similarity">
    <text evidence="2 6">Belongs to the acyl-CoA dehydrogenase family.</text>
</comment>